<keyword evidence="1 2" id="KW-0238">DNA-binding</keyword>
<dbReference type="PROSITE" id="PS50935">
    <property type="entry name" value="SSB"/>
    <property type="match status" value="1"/>
</dbReference>
<dbReference type="Proteomes" id="UP000029014">
    <property type="component" value="Unassembled WGS sequence"/>
</dbReference>
<feature type="compositionally biased region" description="Polar residues" evidence="3">
    <location>
        <begin position="111"/>
        <end position="122"/>
    </location>
</feature>
<reference evidence="4 5" key="1">
    <citation type="submission" date="2014-03" db="EMBL/GenBank/DDBJ databases">
        <title>Genomics of Bifidobacteria.</title>
        <authorList>
            <person name="Ventura M."/>
            <person name="Milani C."/>
            <person name="Lugli G.A."/>
        </authorList>
    </citation>
    <scope>NUCLEOTIDE SEQUENCE [LARGE SCALE GENOMIC DNA]</scope>
    <source>
        <strain evidence="4 5">LMG 11592</strain>
    </source>
</reference>
<dbReference type="AlphaFoldDB" id="A0A087BMX7"/>
<dbReference type="GO" id="GO:0003697">
    <property type="term" value="F:single-stranded DNA binding"/>
    <property type="evidence" value="ECO:0007669"/>
    <property type="project" value="InterPro"/>
</dbReference>
<feature type="region of interest" description="Disordered" evidence="3">
    <location>
        <begin position="111"/>
        <end position="159"/>
    </location>
</feature>
<dbReference type="CDD" id="cd04496">
    <property type="entry name" value="SSB_OBF"/>
    <property type="match status" value="1"/>
</dbReference>
<dbReference type="RefSeq" id="WP_022861573.1">
    <property type="nucleotide sequence ID" value="NZ_JGZD01000009.1"/>
</dbReference>
<evidence type="ECO:0000256" key="3">
    <source>
        <dbReference type="SAM" id="MobiDB-lite"/>
    </source>
</evidence>
<sequence length="159" mass="16805">MTQQGTVIITGFVGSEPSSFGREGGAMACSFRLGCTGRFFDARQGEWKDRPTVWVTVKAFRGLAANILMSVHKGDPVMVVGSLGMEEWTKDGAKRNSLVVQATDVGHDLTRGTSVFTKTPTGSPADDPRVQDGGDRHARGGEPDPVDAGIDDGYSVGGM</sequence>
<feature type="compositionally biased region" description="Basic and acidic residues" evidence="3">
    <location>
        <begin position="126"/>
        <end position="142"/>
    </location>
</feature>
<protein>
    <submittedName>
        <fullName evidence="4">SsDNA-binding protein</fullName>
    </submittedName>
</protein>
<dbReference type="STRING" id="1693.BMIN_0271"/>
<dbReference type="SUPFAM" id="SSF50249">
    <property type="entry name" value="Nucleic acid-binding proteins"/>
    <property type="match status" value="1"/>
</dbReference>
<evidence type="ECO:0000313" key="5">
    <source>
        <dbReference type="Proteomes" id="UP000029014"/>
    </source>
</evidence>
<evidence type="ECO:0000313" key="4">
    <source>
        <dbReference type="EMBL" id="KFI72377.1"/>
    </source>
</evidence>
<dbReference type="EMBL" id="JGZD01000009">
    <property type="protein sequence ID" value="KFI72377.1"/>
    <property type="molecule type" value="Genomic_DNA"/>
</dbReference>
<comment type="caution">
    <text evidence="4">The sequence shown here is derived from an EMBL/GenBank/DDBJ whole genome shotgun (WGS) entry which is preliminary data.</text>
</comment>
<proteinExistence type="predicted"/>
<gene>
    <name evidence="4" type="ORF">BMIN_0271</name>
</gene>
<dbReference type="InterPro" id="IPR012340">
    <property type="entry name" value="NA-bd_OB-fold"/>
</dbReference>
<organism evidence="4 5">
    <name type="scientific">Bifidobacterium minimum</name>
    <dbReference type="NCBI Taxonomy" id="1693"/>
    <lineage>
        <taxon>Bacteria</taxon>
        <taxon>Bacillati</taxon>
        <taxon>Actinomycetota</taxon>
        <taxon>Actinomycetes</taxon>
        <taxon>Bifidobacteriales</taxon>
        <taxon>Bifidobacteriaceae</taxon>
        <taxon>Bifidobacterium</taxon>
    </lineage>
</organism>
<evidence type="ECO:0000256" key="1">
    <source>
        <dbReference type="ARBA" id="ARBA00023125"/>
    </source>
</evidence>
<dbReference type="Gene3D" id="2.40.50.140">
    <property type="entry name" value="Nucleic acid-binding proteins"/>
    <property type="match status" value="1"/>
</dbReference>
<dbReference type="eggNOG" id="COG0629">
    <property type="taxonomic scope" value="Bacteria"/>
</dbReference>
<evidence type="ECO:0000256" key="2">
    <source>
        <dbReference type="PROSITE-ProRule" id="PRU00252"/>
    </source>
</evidence>
<accession>A0A087BMX7</accession>
<dbReference type="InterPro" id="IPR000424">
    <property type="entry name" value="Primosome_PriB/ssb"/>
</dbReference>
<keyword evidence="5" id="KW-1185">Reference proteome</keyword>
<name>A0A087BMX7_9BIFI</name>
<dbReference type="Pfam" id="PF00436">
    <property type="entry name" value="SSB"/>
    <property type="match status" value="1"/>
</dbReference>